<dbReference type="Pfam" id="PF03876">
    <property type="entry name" value="SHS2_Rpb7-N"/>
    <property type="match status" value="1"/>
</dbReference>
<dbReference type="Gene3D" id="3.30.1490.120">
    <property type="entry name" value="RNA polymerase Rpb7-like, N-terminal domain"/>
    <property type="match status" value="1"/>
</dbReference>
<gene>
    <name evidence="7" type="primary">POLR2G</name>
    <name evidence="7" type="ORF">IE077_003609</name>
</gene>
<organism evidence="7 8">
    <name type="scientific">Cardiosporidium cionae</name>
    <dbReference type="NCBI Taxonomy" id="476202"/>
    <lineage>
        <taxon>Eukaryota</taxon>
        <taxon>Sar</taxon>
        <taxon>Alveolata</taxon>
        <taxon>Apicomplexa</taxon>
        <taxon>Aconoidasida</taxon>
        <taxon>Nephromycida</taxon>
        <taxon>Cardiosporidium</taxon>
    </lineage>
</organism>
<dbReference type="InterPro" id="IPR003029">
    <property type="entry name" value="S1_domain"/>
</dbReference>
<comment type="caution">
    <text evidence="7">The sequence shown here is derived from an EMBL/GenBank/DDBJ whole genome shotgun (WGS) entry which is preliminary data.</text>
</comment>
<dbReference type="PANTHER" id="PTHR12709">
    <property type="entry name" value="DNA-DIRECTED RNA POLYMERASE II, III"/>
    <property type="match status" value="1"/>
</dbReference>
<dbReference type="InterPro" id="IPR036898">
    <property type="entry name" value="RNA_pol_Rpb7-like_N_sf"/>
</dbReference>
<feature type="domain" description="S1 motif" evidence="5">
    <location>
        <begin position="79"/>
        <end position="151"/>
    </location>
</feature>
<evidence type="ECO:0000256" key="3">
    <source>
        <dbReference type="ARBA" id="ARBA00022478"/>
    </source>
</evidence>
<comment type="subcellular location">
    <subcellularLocation>
        <location evidence="1">Nucleus</location>
    </subcellularLocation>
</comment>
<evidence type="ECO:0000313" key="8">
    <source>
        <dbReference type="Proteomes" id="UP000823046"/>
    </source>
</evidence>
<feature type="domain" description="RNA polymerase Rpb7-like N-terminal" evidence="6">
    <location>
        <begin position="9"/>
        <end position="64"/>
    </location>
</feature>
<dbReference type="SUPFAM" id="SSF50249">
    <property type="entry name" value="Nucleic acid-binding proteins"/>
    <property type="match status" value="1"/>
</dbReference>
<keyword evidence="8" id="KW-1185">Reference proteome</keyword>
<keyword evidence="3 7" id="KW-0240">DNA-directed RNA polymerase</keyword>
<keyword evidence="4" id="KW-0804">Transcription</keyword>
<name>A0ABQ7J441_9APIC</name>
<reference evidence="7 8" key="1">
    <citation type="journal article" date="2020" name="bioRxiv">
        <title>Metabolic contributions of an alphaproteobacterial endosymbiont in the apicomplexan Cardiosporidium cionae.</title>
        <authorList>
            <person name="Hunter E.S."/>
            <person name="Paight C.J."/>
            <person name="Lane C.E."/>
        </authorList>
    </citation>
    <scope>NUCLEOTIDE SEQUENCE [LARGE SCALE GENOMIC DNA]</scope>
    <source>
        <strain evidence="7">ESH_2018</strain>
    </source>
</reference>
<dbReference type="CDD" id="cd04329">
    <property type="entry name" value="RNAP_II_Rpb7_N"/>
    <property type="match status" value="1"/>
</dbReference>
<dbReference type="InterPro" id="IPR005576">
    <property type="entry name" value="Rpb7-like_N"/>
</dbReference>
<dbReference type="Pfam" id="PF00575">
    <property type="entry name" value="S1"/>
    <property type="match status" value="1"/>
</dbReference>
<evidence type="ECO:0000313" key="7">
    <source>
        <dbReference type="EMBL" id="KAF8817847.1"/>
    </source>
</evidence>
<evidence type="ECO:0000256" key="1">
    <source>
        <dbReference type="ARBA" id="ARBA00004123"/>
    </source>
</evidence>
<protein>
    <submittedName>
        <fullName evidence="7">Dna-directed Rna polymerase II RPB7</fullName>
    </submittedName>
</protein>
<evidence type="ECO:0000256" key="2">
    <source>
        <dbReference type="ARBA" id="ARBA00009307"/>
    </source>
</evidence>
<accession>A0ABQ7J441</accession>
<dbReference type="InterPro" id="IPR045113">
    <property type="entry name" value="Rpb7-like"/>
</dbReference>
<sequence>MYFVIEHWENISVKPSQLGPRYEQCIEDMLRLSVEGKCSARYGYIVCVVRLVHKEPGRIQDGTGMIIVAVKYQAIVFKPVTDEVLDGVVTDVNRLGCFVQCGPLKVFVSRNSIPAAYRYDEGAMPPSYSDGELSIKTQTELRLKLQGVRFDQSNLFAIATIDAHYLGPIESENLLD</sequence>
<dbReference type="PANTHER" id="PTHR12709:SF4">
    <property type="entry name" value="DNA-DIRECTED RNA POLYMERASE II SUBUNIT RPB7"/>
    <property type="match status" value="1"/>
</dbReference>
<evidence type="ECO:0000256" key="4">
    <source>
        <dbReference type="ARBA" id="ARBA00023163"/>
    </source>
</evidence>
<dbReference type="Gene3D" id="2.40.50.140">
    <property type="entry name" value="Nucleic acid-binding proteins"/>
    <property type="match status" value="1"/>
</dbReference>
<evidence type="ECO:0000259" key="5">
    <source>
        <dbReference type="Pfam" id="PF00575"/>
    </source>
</evidence>
<proteinExistence type="inferred from homology"/>
<dbReference type="EMBL" id="JADAQX010001347">
    <property type="protein sequence ID" value="KAF8817847.1"/>
    <property type="molecule type" value="Genomic_DNA"/>
</dbReference>
<comment type="similarity">
    <text evidence="2">Belongs to the eukaryotic RPB7/RPC8 RNA polymerase subunit family.</text>
</comment>
<evidence type="ECO:0000259" key="6">
    <source>
        <dbReference type="Pfam" id="PF03876"/>
    </source>
</evidence>
<dbReference type="GO" id="GO:0000428">
    <property type="term" value="C:DNA-directed RNA polymerase complex"/>
    <property type="evidence" value="ECO:0007669"/>
    <property type="project" value="UniProtKB-KW"/>
</dbReference>
<dbReference type="SUPFAM" id="SSF88798">
    <property type="entry name" value="N-terminal, heterodimerisation domain of RBP7 (RpoE)"/>
    <property type="match status" value="1"/>
</dbReference>
<dbReference type="Proteomes" id="UP000823046">
    <property type="component" value="Unassembled WGS sequence"/>
</dbReference>
<dbReference type="InterPro" id="IPR012340">
    <property type="entry name" value="NA-bd_OB-fold"/>
</dbReference>